<evidence type="ECO:0000313" key="2">
    <source>
        <dbReference type="EMBL" id="KUJ20725.1"/>
    </source>
</evidence>
<keyword evidence="3" id="KW-1185">Reference proteome</keyword>
<dbReference type="RefSeq" id="XP_018075080.1">
    <property type="nucleotide sequence ID" value="XM_018211668.1"/>
</dbReference>
<sequence length="83" mass="9133">MQDIEHSLIGEVGAGLFIEHQKRLTIGVELVSKPKTLIFLDDPTSGLGGQAFQHSQVPAKAIRRRTGHSYDYPSTLSFIICPI</sequence>
<reference evidence="2 3" key="1">
    <citation type="submission" date="2015-10" db="EMBL/GenBank/DDBJ databases">
        <title>Full genome of DAOMC 229536 Phialocephala scopiformis, a fungal endophyte of spruce producing the potent anti-insectan compound rugulosin.</title>
        <authorList>
            <consortium name="DOE Joint Genome Institute"/>
            <person name="Walker A.K."/>
            <person name="Frasz S.L."/>
            <person name="Seifert K.A."/>
            <person name="Miller J.D."/>
            <person name="Mondo S.J."/>
            <person name="Labutti K."/>
            <person name="Lipzen A."/>
            <person name="Dockter R."/>
            <person name="Kennedy M."/>
            <person name="Grigoriev I.V."/>
            <person name="Spatafora J.W."/>
        </authorList>
    </citation>
    <scope>NUCLEOTIDE SEQUENCE [LARGE SCALE GENOMIC DNA]</scope>
    <source>
        <strain evidence="2 3">CBS 120377</strain>
    </source>
</reference>
<evidence type="ECO:0000313" key="3">
    <source>
        <dbReference type="Proteomes" id="UP000070700"/>
    </source>
</evidence>
<dbReference type="EMBL" id="KQ947409">
    <property type="protein sequence ID" value="KUJ20725.1"/>
    <property type="molecule type" value="Genomic_DNA"/>
</dbReference>
<dbReference type="PANTHER" id="PTHR19241">
    <property type="entry name" value="ATP-BINDING CASSETTE TRANSPORTER"/>
    <property type="match status" value="1"/>
</dbReference>
<dbReference type="Proteomes" id="UP000070700">
    <property type="component" value="Unassembled WGS sequence"/>
</dbReference>
<dbReference type="InParanoid" id="A0A194XKI6"/>
<keyword evidence="1" id="KW-0813">Transport</keyword>
<evidence type="ECO:0000256" key="1">
    <source>
        <dbReference type="ARBA" id="ARBA00022448"/>
    </source>
</evidence>
<protein>
    <submittedName>
        <fullName evidence="2">Uncharacterized protein</fullName>
    </submittedName>
</protein>
<proteinExistence type="predicted"/>
<name>A0A194XKI6_MOLSC</name>
<accession>A0A194XKI6</accession>
<dbReference type="OrthoDB" id="245989at2759"/>
<dbReference type="AlphaFoldDB" id="A0A194XKI6"/>
<dbReference type="GeneID" id="28821394"/>
<dbReference type="KEGG" id="psco:LY89DRAFT_640508"/>
<gene>
    <name evidence="2" type="ORF">LY89DRAFT_640508</name>
</gene>
<organism evidence="2 3">
    <name type="scientific">Mollisia scopiformis</name>
    <name type="common">Conifer needle endophyte fungus</name>
    <name type="synonym">Phialocephala scopiformis</name>
    <dbReference type="NCBI Taxonomy" id="149040"/>
    <lineage>
        <taxon>Eukaryota</taxon>
        <taxon>Fungi</taxon>
        <taxon>Dikarya</taxon>
        <taxon>Ascomycota</taxon>
        <taxon>Pezizomycotina</taxon>
        <taxon>Leotiomycetes</taxon>
        <taxon>Helotiales</taxon>
        <taxon>Mollisiaceae</taxon>
        <taxon>Mollisia</taxon>
    </lineage>
</organism>